<sequence>MQVEFVHIKHCIEEWFGKSRSLTAIKICLFDNLYRNSVTSALLMFFSQLAQSHEVRQIILRGSKIARHHCAIFRKFLVIVRLILNASMSEDLLHLSQKIRFLMMNY</sequence>
<organism evidence="1 2">
    <name type="scientific">Niallia taxi</name>
    <dbReference type="NCBI Taxonomy" id="2499688"/>
    <lineage>
        <taxon>Bacteria</taxon>
        <taxon>Bacillati</taxon>
        <taxon>Bacillota</taxon>
        <taxon>Bacilli</taxon>
        <taxon>Bacillales</taxon>
        <taxon>Bacillaceae</taxon>
        <taxon>Niallia</taxon>
    </lineage>
</organism>
<reference evidence="1 2" key="1">
    <citation type="submission" date="2019-01" db="EMBL/GenBank/DDBJ databases">
        <title>Bacillus sp. M5HDSG1-1, whole genome shotgun sequence.</title>
        <authorList>
            <person name="Tuo L."/>
        </authorList>
    </citation>
    <scope>NUCLEOTIDE SEQUENCE [LARGE SCALE GENOMIC DNA]</scope>
    <source>
        <strain evidence="1 2">M5HDSG1-1</strain>
    </source>
</reference>
<dbReference type="Pfam" id="PF11553">
    <property type="entry name" value="DUF3231"/>
    <property type="match status" value="1"/>
</dbReference>
<name>A0A3S2UCN3_9BACI</name>
<proteinExistence type="predicted"/>
<comment type="caution">
    <text evidence="1">The sequence shown here is derived from an EMBL/GenBank/DDBJ whole genome shotgun (WGS) entry which is preliminary data.</text>
</comment>
<dbReference type="Gene3D" id="1.20.1260.10">
    <property type="match status" value="1"/>
</dbReference>
<dbReference type="InterPro" id="IPR021617">
    <property type="entry name" value="DUF3231"/>
</dbReference>
<dbReference type="InterPro" id="IPR012347">
    <property type="entry name" value="Ferritin-like"/>
</dbReference>
<dbReference type="Proteomes" id="UP000288024">
    <property type="component" value="Unassembled WGS sequence"/>
</dbReference>
<evidence type="ECO:0000313" key="1">
    <source>
        <dbReference type="EMBL" id="RVT57242.1"/>
    </source>
</evidence>
<protein>
    <submittedName>
        <fullName evidence="1">DUF3231 family protein</fullName>
    </submittedName>
</protein>
<dbReference type="EMBL" id="RZTZ01000018">
    <property type="protein sequence ID" value="RVT57242.1"/>
    <property type="molecule type" value="Genomic_DNA"/>
</dbReference>
<dbReference type="AlphaFoldDB" id="A0A3S2UCN3"/>
<keyword evidence="2" id="KW-1185">Reference proteome</keyword>
<gene>
    <name evidence="1" type="ORF">EM808_25005</name>
</gene>
<evidence type="ECO:0000313" key="2">
    <source>
        <dbReference type="Proteomes" id="UP000288024"/>
    </source>
</evidence>
<accession>A0A3S2UCN3</accession>